<accession>A0A1H3GJ04</accession>
<evidence type="ECO:0000313" key="1">
    <source>
        <dbReference type="EMBL" id="SDY02995.1"/>
    </source>
</evidence>
<reference evidence="1" key="1">
    <citation type="submission" date="2016-10" db="EMBL/GenBank/DDBJ databases">
        <authorList>
            <person name="de Groot N.N."/>
        </authorList>
    </citation>
    <scope>NUCLEOTIDE SEQUENCE [LARGE SCALE GENOMIC DNA]</scope>
    <source>
        <strain evidence="1">VPI 5359</strain>
    </source>
</reference>
<protein>
    <recommendedName>
        <fullName evidence="5">Transposase</fullName>
    </recommendedName>
</protein>
<name>A0A1H3GJ04_EUBBA</name>
<dbReference type="EMBL" id="FNOU01000033">
    <property type="protein sequence ID" value="SDY42319.1"/>
    <property type="molecule type" value="Genomic_DNA"/>
</dbReference>
<feature type="non-terminal residue" evidence="1">
    <location>
        <position position="41"/>
    </location>
</feature>
<evidence type="ECO:0000313" key="3">
    <source>
        <dbReference type="EMBL" id="SDY42319.1"/>
    </source>
</evidence>
<dbReference type="Proteomes" id="UP000199652">
    <property type="component" value="Unassembled WGS sequence"/>
</dbReference>
<dbReference type="EMBL" id="FNOU01000014">
    <property type="protein sequence ID" value="SDY05029.1"/>
    <property type="molecule type" value="Genomic_DNA"/>
</dbReference>
<evidence type="ECO:0000313" key="2">
    <source>
        <dbReference type="EMBL" id="SDY05029.1"/>
    </source>
</evidence>
<proteinExistence type="predicted"/>
<evidence type="ECO:0000313" key="4">
    <source>
        <dbReference type="Proteomes" id="UP000199652"/>
    </source>
</evidence>
<evidence type="ECO:0008006" key="5">
    <source>
        <dbReference type="Google" id="ProtNLM"/>
    </source>
</evidence>
<dbReference type="AlphaFoldDB" id="A0A1H3GJ04"/>
<sequence length="41" mass="4950">MLTKREKNIREQSQIITMDTIVPRDHILRLVDEAISFDFIY</sequence>
<dbReference type="EMBL" id="FNOU01000014">
    <property type="protein sequence ID" value="SDY02995.1"/>
    <property type="molecule type" value="Genomic_DNA"/>
</dbReference>
<keyword evidence="4" id="KW-1185">Reference proteome</keyword>
<gene>
    <name evidence="1" type="ORF">SAMN04488579_1141</name>
    <name evidence="2" type="ORF">SAMN04488579_11476</name>
    <name evidence="3" type="ORF">SAMN04488579_1331</name>
</gene>
<reference evidence="4" key="2">
    <citation type="submission" date="2016-10" db="EMBL/GenBank/DDBJ databases">
        <authorList>
            <person name="Varghese N."/>
            <person name="Submissions S."/>
        </authorList>
    </citation>
    <scope>NUCLEOTIDE SEQUENCE [LARGE SCALE GENOMIC DNA]</scope>
    <source>
        <strain evidence="4">VPI 5359</strain>
    </source>
</reference>
<organism evidence="1 4">
    <name type="scientific">Eubacterium barkeri</name>
    <name type="common">Clostridium barkeri</name>
    <dbReference type="NCBI Taxonomy" id="1528"/>
    <lineage>
        <taxon>Bacteria</taxon>
        <taxon>Bacillati</taxon>
        <taxon>Bacillota</taxon>
        <taxon>Clostridia</taxon>
        <taxon>Eubacteriales</taxon>
        <taxon>Eubacteriaceae</taxon>
        <taxon>Eubacterium</taxon>
    </lineage>
</organism>